<accession>A0A0X8JK65</accession>
<dbReference type="RefSeq" id="WP_062252766.1">
    <property type="nucleotide sequence ID" value="NZ_CP014229.1"/>
</dbReference>
<keyword evidence="2" id="KW-1185">Reference proteome</keyword>
<reference evidence="2" key="1">
    <citation type="submission" date="2016-02" db="EMBL/GenBank/DDBJ databases">
        <authorList>
            <person name="Holder M.E."/>
            <person name="Ajami N.J."/>
            <person name="Petrosino J.F."/>
        </authorList>
    </citation>
    <scope>NUCLEOTIDE SEQUENCE [LARGE SCALE GENOMIC DNA]</scope>
    <source>
        <strain evidence="2">CCUG 45958</strain>
    </source>
</reference>
<dbReference type="SUPFAM" id="SSF46785">
    <property type="entry name" value="Winged helix' DNA-binding domain"/>
    <property type="match status" value="1"/>
</dbReference>
<protein>
    <submittedName>
        <fullName evidence="1">Uncharacterized protein</fullName>
    </submittedName>
</protein>
<gene>
    <name evidence="1" type="ORF">AXF13_09130</name>
</gene>
<evidence type="ECO:0000313" key="2">
    <source>
        <dbReference type="Proteomes" id="UP000069241"/>
    </source>
</evidence>
<dbReference type="KEGG" id="dfi:AXF13_09130"/>
<dbReference type="STRING" id="44742.AXF13_09130"/>
<name>A0A0X8JK65_9BACT</name>
<organism evidence="1 2">
    <name type="scientific">Desulfovibrio fairfieldensis</name>
    <dbReference type="NCBI Taxonomy" id="44742"/>
    <lineage>
        <taxon>Bacteria</taxon>
        <taxon>Pseudomonadati</taxon>
        <taxon>Thermodesulfobacteriota</taxon>
        <taxon>Desulfovibrionia</taxon>
        <taxon>Desulfovibrionales</taxon>
        <taxon>Desulfovibrionaceae</taxon>
        <taxon>Desulfovibrio</taxon>
    </lineage>
</organism>
<proteinExistence type="predicted"/>
<dbReference type="Proteomes" id="UP000069241">
    <property type="component" value="Chromosome"/>
</dbReference>
<dbReference type="AlphaFoldDB" id="A0A0X8JK65"/>
<dbReference type="InterPro" id="IPR036388">
    <property type="entry name" value="WH-like_DNA-bd_sf"/>
</dbReference>
<evidence type="ECO:0000313" key="1">
    <source>
        <dbReference type="EMBL" id="AMD90270.1"/>
    </source>
</evidence>
<sequence length="179" mass="20177">MDAVRNIMERLASEGPQYTRQLASSIGVSSEYVRKLCRCLRHHKLIHSEGGMHGITEAGRARLADRYLPCQRKGRAATSEGRTLRQRAWNIMRMRDHFSVDDLLTTLCDGEEKGAEENLRNYCRALYRAGILGMTGRTKAYYLRPESNHGALAPAYNRAEKCVTDRNTGEIIALGAPHE</sequence>
<dbReference type="EMBL" id="CP014229">
    <property type="protein sequence ID" value="AMD90270.1"/>
    <property type="molecule type" value="Genomic_DNA"/>
</dbReference>
<dbReference type="Gene3D" id="1.10.10.10">
    <property type="entry name" value="Winged helix-like DNA-binding domain superfamily/Winged helix DNA-binding domain"/>
    <property type="match status" value="1"/>
</dbReference>
<dbReference type="InterPro" id="IPR036390">
    <property type="entry name" value="WH_DNA-bd_sf"/>
</dbReference>